<feature type="compositionally biased region" description="Low complexity" evidence="1">
    <location>
        <begin position="256"/>
        <end position="276"/>
    </location>
</feature>
<protein>
    <submittedName>
        <fullName evidence="2">Uncharacterized protein</fullName>
    </submittedName>
</protein>
<dbReference type="Proteomes" id="UP000838763">
    <property type="component" value="Unassembled WGS sequence"/>
</dbReference>
<gene>
    <name evidence="2" type="ORF">PPNO1_LOCUS8099</name>
</gene>
<proteinExistence type="predicted"/>
<dbReference type="PANTHER" id="PTHR40635">
    <property type="match status" value="1"/>
</dbReference>
<evidence type="ECO:0000313" key="2">
    <source>
        <dbReference type="EMBL" id="CAI4218517.1"/>
    </source>
</evidence>
<reference evidence="2" key="1">
    <citation type="submission" date="2022-11" db="EMBL/GenBank/DDBJ databases">
        <authorList>
            <person name="Scott C."/>
            <person name="Bruce N."/>
        </authorList>
    </citation>
    <scope>NUCLEOTIDE SEQUENCE</scope>
</reference>
<comment type="caution">
    <text evidence="2">The sequence shown here is derived from an EMBL/GenBank/DDBJ whole genome shotgun (WGS) entry which is preliminary data.</text>
</comment>
<feature type="region of interest" description="Disordered" evidence="1">
    <location>
        <begin position="104"/>
        <end position="225"/>
    </location>
</feature>
<dbReference type="AlphaFoldDB" id="A0A9P1MEP1"/>
<dbReference type="PANTHER" id="PTHR40635:SF1">
    <property type="match status" value="1"/>
</dbReference>
<accession>A0A9P1MEP1</accession>
<dbReference type="OrthoDB" id="5374757at2759"/>
<keyword evidence="3" id="KW-1185">Reference proteome</keyword>
<sequence length="301" mass="33619">MPPIRRYLRITKYSVLECRIYLDNPALAQSWLLNPRDPVLPRIIQSIQPLVLPKLREERERALKRGTKKKAVKDIITGEDFEVAMFLMETATRHSILMKHKHFRDKVPKRLQSNSSKLMGETREEAIDIDNAPDEPVPLREEDDEDAFDLGNIPQAPGLQHSRKRHRARGEESGSDFDASGTGSEDDDADDGDDVQEIRSDSESAPPTKRARQNTLLGDQDPDDKKKMAMDISYEGFALYGMVLCLVVKRRETGTRVSSARSAAPAAASTSQQGGSHSMMENWISSTQMPAGMGDDAEGVQ</sequence>
<feature type="region of interest" description="Disordered" evidence="1">
    <location>
        <begin position="256"/>
        <end position="301"/>
    </location>
</feature>
<name>A0A9P1MEP1_9PEZI</name>
<organism evidence="2 3">
    <name type="scientific">Parascedosporium putredinis</name>
    <dbReference type="NCBI Taxonomy" id="1442378"/>
    <lineage>
        <taxon>Eukaryota</taxon>
        <taxon>Fungi</taxon>
        <taxon>Dikarya</taxon>
        <taxon>Ascomycota</taxon>
        <taxon>Pezizomycotina</taxon>
        <taxon>Sordariomycetes</taxon>
        <taxon>Hypocreomycetidae</taxon>
        <taxon>Microascales</taxon>
        <taxon>Microascaceae</taxon>
        <taxon>Parascedosporium</taxon>
    </lineage>
</organism>
<dbReference type="EMBL" id="CALLCH030000018">
    <property type="protein sequence ID" value="CAI4218517.1"/>
    <property type="molecule type" value="Genomic_DNA"/>
</dbReference>
<feature type="compositionally biased region" description="Acidic residues" evidence="1">
    <location>
        <begin position="184"/>
        <end position="195"/>
    </location>
</feature>
<evidence type="ECO:0000256" key="1">
    <source>
        <dbReference type="SAM" id="MobiDB-lite"/>
    </source>
</evidence>
<evidence type="ECO:0000313" key="3">
    <source>
        <dbReference type="Proteomes" id="UP000838763"/>
    </source>
</evidence>